<sequence>MEFTAMVFLLAVLVVAMLGGFFFAWKRDKDRSDGVADDSARLDTDSALPTTHRGDGR</sequence>
<dbReference type="EMBL" id="CADCUK010000172">
    <property type="protein sequence ID" value="CAA9388432.1"/>
    <property type="molecule type" value="Genomic_DNA"/>
</dbReference>
<keyword evidence="2" id="KW-1133">Transmembrane helix</keyword>
<gene>
    <name evidence="3" type="ORF">AVDCRST_MAG47-2667</name>
</gene>
<protein>
    <submittedName>
        <fullName evidence="3">Uncharacterized protein</fullName>
    </submittedName>
</protein>
<feature type="region of interest" description="Disordered" evidence="1">
    <location>
        <begin position="30"/>
        <end position="57"/>
    </location>
</feature>
<evidence type="ECO:0000313" key="3">
    <source>
        <dbReference type="EMBL" id="CAA9388432.1"/>
    </source>
</evidence>
<keyword evidence="2" id="KW-0472">Membrane</keyword>
<reference evidence="3" key="1">
    <citation type="submission" date="2020-02" db="EMBL/GenBank/DDBJ databases">
        <authorList>
            <person name="Meier V. D."/>
        </authorList>
    </citation>
    <scope>NUCLEOTIDE SEQUENCE</scope>
    <source>
        <strain evidence="3">AVDCRST_MAG47</strain>
    </source>
</reference>
<proteinExistence type="predicted"/>
<name>A0A6J4NJ26_9ACTN</name>
<accession>A0A6J4NJ26</accession>
<feature type="compositionally biased region" description="Basic and acidic residues" evidence="1">
    <location>
        <begin position="30"/>
        <end position="44"/>
    </location>
</feature>
<evidence type="ECO:0000256" key="1">
    <source>
        <dbReference type="SAM" id="MobiDB-lite"/>
    </source>
</evidence>
<evidence type="ECO:0000256" key="2">
    <source>
        <dbReference type="SAM" id="Phobius"/>
    </source>
</evidence>
<feature type="transmembrane region" description="Helical" evidence="2">
    <location>
        <begin position="6"/>
        <end position="25"/>
    </location>
</feature>
<keyword evidence="2" id="KW-0812">Transmembrane</keyword>
<dbReference type="AlphaFoldDB" id="A0A6J4NJ26"/>
<organism evidence="3">
    <name type="scientific">uncultured Nocardioidaceae bacterium</name>
    <dbReference type="NCBI Taxonomy" id="253824"/>
    <lineage>
        <taxon>Bacteria</taxon>
        <taxon>Bacillati</taxon>
        <taxon>Actinomycetota</taxon>
        <taxon>Actinomycetes</taxon>
        <taxon>Propionibacteriales</taxon>
        <taxon>Nocardioidaceae</taxon>
        <taxon>environmental samples</taxon>
    </lineage>
</organism>